<feature type="region of interest" description="Disordered" evidence="1">
    <location>
        <begin position="71"/>
        <end position="99"/>
    </location>
</feature>
<comment type="caution">
    <text evidence="2">The sequence shown here is derived from an EMBL/GenBank/DDBJ whole genome shotgun (WGS) entry which is preliminary data.</text>
</comment>
<reference evidence="2 3" key="1">
    <citation type="submission" date="2023-06" db="EMBL/GenBank/DDBJ databases">
        <title>Whole genome sequence of Oscillatoria calcuttensis NRMC-F 0142.</title>
        <authorList>
            <person name="Shakena Fathima T."/>
            <person name="Muralitharan G."/>
            <person name="Thajuddin N."/>
        </authorList>
    </citation>
    <scope>NUCLEOTIDE SEQUENCE [LARGE SCALE GENOMIC DNA]</scope>
    <source>
        <strain evidence="2 3">NRMC-F 0142</strain>
    </source>
</reference>
<organism evidence="2 3">
    <name type="scientific">Geitlerinema calcuttense NRMC-F 0142</name>
    <dbReference type="NCBI Taxonomy" id="2922238"/>
    <lineage>
        <taxon>Bacteria</taxon>
        <taxon>Bacillati</taxon>
        <taxon>Cyanobacteriota</taxon>
        <taxon>Cyanophyceae</taxon>
        <taxon>Geitlerinematales</taxon>
        <taxon>Geitlerinemataceae</taxon>
        <taxon>Geitlerinema</taxon>
    </lineage>
</organism>
<sequence>MNSDSLVNFLQQSFHVTLGATTSLVESLQDPQKREENLAQLQLDLNQLTQKLAEKGEMTEQEARRFVDSLINQGGSRSAEEVEVTVSPPPPDLNTAPPAAEPNAQLELQELTAQIAAIRLELEKLREQDPAS</sequence>
<dbReference type="RefSeq" id="WP_284478508.1">
    <property type="nucleotide sequence ID" value="NZ_JASVEJ010000014.1"/>
</dbReference>
<dbReference type="Proteomes" id="UP001230986">
    <property type="component" value="Unassembled WGS sequence"/>
</dbReference>
<dbReference type="EMBL" id="JASVEJ010000014">
    <property type="protein sequence ID" value="MDL5056566.1"/>
    <property type="molecule type" value="Genomic_DNA"/>
</dbReference>
<protein>
    <submittedName>
        <fullName evidence="2">Uncharacterized protein</fullName>
    </submittedName>
</protein>
<keyword evidence="3" id="KW-1185">Reference proteome</keyword>
<evidence type="ECO:0000313" key="2">
    <source>
        <dbReference type="EMBL" id="MDL5056566.1"/>
    </source>
</evidence>
<proteinExistence type="predicted"/>
<gene>
    <name evidence="2" type="ORF">QQ055_03655</name>
</gene>
<name>A0ABT7M0J4_9CYAN</name>
<evidence type="ECO:0000256" key="1">
    <source>
        <dbReference type="SAM" id="MobiDB-lite"/>
    </source>
</evidence>
<evidence type="ECO:0000313" key="3">
    <source>
        <dbReference type="Proteomes" id="UP001230986"/>
    </source>
</evidence>
<accession>A0ABT7M0J4</accession>